<comment type="caution">
    <text evidence="1">The sequence shown here is derived from an EMBL/GenBank/DDBJ whole genome shotgun (WGS) entry which is preliminary data.</text>
</comment>
<keyword evidence="2" id="KW-1185">Reference proteome</keyword>
<sequence length="201" mass="23128">MNDLNKSNIKWSENVIIADADYIDKVAFNLIVNFERMIDRRIPPADISRWAVDIALDGGMREGDHETQIILIHDRDHSKLDNFKPSVYDSELNGKAFKDPKLGEFIWTSISTENIISKNDLFLEIVKEIASQKTVRRIMIIPNAEDGDQYDRIRRTFEYIDDDSKHVTVFSMEPVPGGNFRQEILGYSLMNALGIHADELQ</sequence>
<evidence type="ECO:0000313" key="1">
    <source>
        <dbReference type="EMBL" id="MCO6024329.1"/>
    </source>
</evidence>
<dbReference type="Pfam" id="PF20326">
    <property type="entry name" value="DUF6621"/>
    <property type="match status" value="1"/>
</dbReference>
<dbReference type="Proteomes" id="UP001204015">
    <property type="component" value="Unassembled WGS sequence"/>
</dbReference>
<dbReference type="RefSeq" id="WP_252759688.1">
    <property type="nucleotide sequence ID" value="NZ_JAMXLY010000001.1"/>
</dbReference>
<evidence type="ECO:0000313" key="2">
    <source>
        <dbReference type="Proteomes" id="UP001204015"/>
    </source>
</evidence>
<reference evidence="1 2" key="1">
    <citation type="submission" date="2022-06" db="EMBL/GenBank/DDBJ databases">
        <title>A taxonomic note on the genus Prevotella: Description of four novel genera and emended description of the genera Hallella and Xylanibacter.</title>
        <authorList>
            <person name="Hitch T.C.A."/>
        </authorList>
    </citation>
    <scope>NUCLEOTIDE SEQUENCE [LARGE SCALE GENOMIC DNA]</scope>
    <source>
        <strain evidence="1 2">DSM 100619</strain>
    </source>
</reference>
<name>A0ABT1BTE7_9BACT</name>
<accession>A0ABT1BTE7</accession>
<proteinExistence type="predicted"/>
<gene>
    <name evidence="1" type="ORF">NG821_00455</name>
</gene>
<dbReference type="EMBL" id="JAMXLY010000001">
    <property type="protein sequence ID" value="MCO6024329.1"/>
    <property type="molecule type" value="Genomic_DNA"/>
</dbReference>
<organism evidence="1 2">
    <name type="scientific">Segatella cerevisiae</name>
    <dbReference type="NCBI Taxonomy" id="2053716"/>
    <lineage>
        <taxon>Bacteria</taxon>
        <taxon>Pseudomonadati</taxon>
        <taxon>Bacteroidota</taxon>
        <taxon>Bacteroidia</taxon>
        <taxon>Bacteroidales</taxon>
        <taxon>Prevotellaceae</taxon>
        <taxon>Segatella</taxon>
    </lineage>
</organism>
<protein>
    <submittedName>
        <fullName evidence="1">Uncharacterized protein</fullName>
    </submittedName>
</protein>
<dbReference type="InterPro" id="IPR046729">
    <property type="entry name" value="DUF6621"/>
</dbReference>